<evidence type="ECO:0000259" key="10">
    <source>
        <dbReference type="PROSITE" id="PS50109"/>
    </source>
</evidence>
<dbReference type="InterPro" id="IPR036890">
    <property type="entry name" value="HATPase_C_sf"/>
</dbReference>
<feature type="transmembrane region" description="Helical" evidence="9">
    <location>
        <begin position="60"/>
        <end position="75"/>
    </location>
</feature>
<dbReference type="CDD" id="cd00075">
    <property type="entry name" value="HATPase"/>
    <property type="match status" value="1"/>
</dbReference>
<evidence type="ECO:0000256" key="3">
    <source>
        <dbReference type="ARBA" id="ARBA00022553"/>
    </source>
</evidence>
<dbReference type="SMART" id="SM00387">
    <property type="entry name" value="HATPase_c"/>
    <property type="match status" value="1"/>
</dbReference>
<feature type="transmembrane region" description="Helical" evidence="9">
    <location>
        <begin position="132"/>
        <end position="152"/>
    </location>
</feature>
<dbReference type="OrthoDB" id="9815750at2"/>
<dbReference type="Pfam" id="PF02518">
    <property type="entry name" value="HATPase_c"/>
    <property type="match status" value="1"/>
</dbReference>
<keyword evidence="9" id="KW-0472">Membrane</keyword>
<dbReference type="EC" id="2.7.13.3" evidence="2"/>
<feature type="transmembrane region" description="Helical" evidence="9">
    <location>
        <begin position="37"/>
        <end position="54"/>
    </location>
</feature>
<dbReference type="Gene3D" id="3.30.565.10">
    <property type="entry name" value="Histidine kinase-like ATPase, C-terminal domain"/>
    <property type="match status" value="1"/>
</dbReference>
<dbReference type="Proteomes" id="UP000272528">
    <property type="component" value="Chromosome"/>
</dbReference>
<accession>A0A3Q8X4I2</accession>
<dbReference type="Pfam" id="PF00512">
    <property type="entry name" value="HisKA"/>
    <property type="match status" value="1"/>
</dbReference>
<protein>
    <recommendedName>
        <fullName evidence="2">histidine kinase</fullName>
        <ecNumber evidence="2">2.7.13.3</ecNumber>
    </recommendedName>
</protein>
<evidence type="ECO:0000256" key="1">
    <source>
        <dbReference type="ARBA" id="ARBA00000085"/>
    </source>
</evidence>
<evidence type="ECO:0000313" key="11">
    <source>
        <dbReference type="EMBL" id="AZN40185.1"/>
    </source>
</evidence>
<evidence type="ECO:0000256" key="2">
    <source>
        <dbReference type="ARBA" id="ARBA00012438"/>
    </source>
</evidence>
<dbReference type="Gene3D" id="1.10.287.130">
    <property type="match status" value="1"/>
</dbReference>
<dbReference type="AlphaFoldDB" id="A0A3Q8X4I2"/>
<keyword evidence="12" id="KW-1185">Reference proteome</keyword>
<feature type="domain" description="Histidine kinase" evidence="10">
    <location>
        <begin position="209"/>
        <end position="417"/>
    </location>
</feature>
<evidence type="ECO:0000256" key="4">
    <source>
        <dbReference type="ARBA" id="ARBA00022679"/>
    </source>
</evidence>
<dbReference type="InterPro" id="IPR003661">
    <property type="entry name" value="HisK_dim/P_dom"/>
</dbReference>
<evidence type="ECO:0000256" key="8">
    <source>
        <dbReference type="ARBA" id="ARBA00023012"/>
    </source>
</evidence>
<dbReference type="InterPro" id="IPR036097">
    <property type="entry name" value="HisK_dim/P_sf"/>
</dbReference>
<keyword evidence="4" id="KW-0808">Transferase</keyword>
<keyword evidence="5" id="KW-0547">Nucleotide-binding</keyword>
<keyword evidence="9" id="KW-1133">Transmembrane helix</keyword>
<dbReference type="PRINTS" id="PR00344">
    <property type="entry name" value="BCTRLSENSOR"/>
</dbReference>
<proteinExistence type="predicted"/>
<dbReference type="GO" id="GO:0000155">
    <property type="term" value="F:phosphorelay sensor kinase activity"/>
    <property type="evidence" value="ECO:0007669"/>
    <property type="project" value="InterPro"/>
</dbReference>
<keyword evidence="9" id="KW-0812">Transmembrane</keyword>
<dbReference type="CDD" id="cd00082">
    <property type="entry name" value="HisKA"/>
    <property type="match status" value="1"/>
</dbReference>
<dbReference type="KEGG" id="palb:EJC50_11380"/>
<dbReference type="SMART" id="SM00388">
    <property type="entry name" value="HisKA"/>
    <property type="match status" value="1"/>
</dbReference>
<dbReference type="SUPFAM" id="SSF55874">
    <property type="entry name" value="ATPase domain of HSP90 chaperone/DNA topoisomerase II/histidine kinase"/>
    <property type="match status" value="1"/>
</dbReference>
<evidence type="ECO:0000256" key="7">
    <source>
        <dbReference type="ARBA" id="ARBA00022840"/>
    </source>
</evidence>
<dbReference type="EMBL" id="CP034437">
    <property type="protein sequence ID" value="AZN40185.1"/>
    <property type="molecule type" value="Genomic_DNA"/>
</dbReference>
<dbReference type="GO" id="GO:0005524">
    <property type="term" value="F:ATP binding"/>
    <property type="evidence" value="ECO:0007669"/>
    <property type="project" value="UniProtKB-KW"/>
</dbReference>
<evidence type="ECO:0000313" key="12">
    <source>
        <dbReference type="Proteomes" id="UP000272528"/>
    </source>
</evidence>
<dbReference type="RefSeq" id="WP_126015421.1">
    <property type="nucleotide sequence ID" value="NZ_CP034437.1"/>
</dbReference>
<sequence>MLSILVHEFHGLLYILTACMLILIVKPRALVKAKHRGLLFIVIFVLLSICYMLMETTEPLVFALYLIPILTALGAMFEGWLAGAVAWAAFLVCGYWIVGTEPIATVVGTSLLLLLGILFHHKWLRTCELSQLMYKALLLISIYVAVYVGIYYEQGYEVKLSELAVILAGTYLSTALVFFTYFQVRNHERMQEELYNAEKYQMIGQLAASISHEIRNPLTTTRGFLQMMGKPNINTEALERYRAHAIEGIEHANAIITDYLNYAKPSIEDARPIDVKAEINALIPWISPLSVMSTIEIKIIHEQEASCYIMGEPKKFQQCLLNLIKNAIEAMPGGGVLTITTRVDQANVYIQIADTGIGMNKLQLKRIGMPFFTTKEKGTGLGLMVVVSLVKVMGGQIVFNSKTGKGTICEIRYALYG</sequence>
<dbReference type="PANTHER" id="PTHR43065">
    <property type="entry name" value="SENSOR HISTIDINE KINASE"/>
    <property type="match status" value="1"/>
</dbReference>
<feature type="transmembrane region" description="Helical" evidence="9">
    <location>
        <begin position="6"/>
        <end position="25"/>
    </location>
</feature>
<feature type="transmembrane region" description="Helical" evidence="9">
    <location>
        <begin position="103"/>
        <end position="120"/>
    </location>
</feature>
<dbReference type="PANTHER" id="PTHR43065:SF46">
    <property type="entry name" value="C4-DICARBOXYLATE TRANSPORT SENSOR PROTEIN DCTB"/>
    <property type="match status" value="1"/>
</dbReference>
<dbReference type="PROSITE" id="PS50109">
    <property type="entry name" value="HIS_KIN"/>
    <property type="match status" value="1"/>
</dbReference>
<evidence type="ECO:0000256" key="6">
    <source>
        <dbReference type="ARBA" id="ARBA00022777"/>
    </source>
</evidence>
<comment type="catalytic activity">
    <reaction evidence="1">
        <text>ATP + protein L-histidine = ADP + protein N-phospho-L-histidine.</text>
        <dbReference type="EC" id="2.7.13.3"/>
    </reaction>
</comment>
<organism evidence="11 12">
    <name type="scientific">Paenibacillus albus</name>
    <dbReference type="NCBI Taxonomy" id="2495582"/>
    <lineage>
        <taxon>Bacteria</taxon>
        <taxon>Bacillati</taxon>
        <taxon>Bacillota</taxon>
        <taxon>Bacilli</taxon>
        <taxon>Bacillales</taxon>
        <taxon>Paenibacillaceae</taxon>
        <taxon>Paenibacillus</taxon>
    </lineage>
</organism>
<keyword evidence="3" id="KW-0597">Phosphoprotein</keyword>
<evidence type="ECO:0000256" key="9">
    <source>
        <dbReference type="SAM" id="Phobius"/>
    </source>
</evidence>
<keyword evidence="6 11" id="KW-0418">Kinase</keyword>
<name>A0A3Q8X4I2_9BACL</name>
<keyword evidence="7" id="KW-0067">ATP-binding</keyword>
<feature type="transmembrane region" description="Helical" evidence="9">
    <location>
        <begin position="164"/>
        <end position="182"/>
    </location>
</feature>
<dbReference type="InterPro" id="IPR003594">
    <property type="entry name" value="HATPase_dom"/>
</dbReference>
<evidence type="ECO:0000256" key="5">
    <source>
        <dbReference type="ARBA" id="ARBA00022741"/>
    </source>
</evidence>
<dbReference type="InterPro" id="IPR004358">
    <property type="entry name" value="Sig_transdc_His_kin-like_C"/>
</dbReference>
<gene>
    <name evidence="11" type="ORF">EJC50_11380</name>
</gene>
<keyword evidence="8" id="KW-0902">Two-component regulatory system</keyword>
<dbReference type="SUPFAM" id="SSF47384">
    <property type="entry name" value="Homodimeric domain of signal transducing histidine kinase"/>
    <property type="match status" value="1"/>
</dbReference>
<reference evidence="12" key="1">
    <citation type="submission" date="2018-12" db="EMBL/GenBank/DDBJ databases">
        <title>Genome sequence of Peanibacillus sp.</title>
        <authorList>
            <person name="Subramani G."/>
            <person name="Srinivasan S."/>
            <person name="Kim M.K."/>
        </authorList>
    </citation>
    <scope>NUCLEOTIDE SEQUENCE [LARGE SCALE GENOMIC DNA]</scope>
    <source>
        <strain evidence="12">18JY67-1</strain>
    </source>
</reference>
<dbReference type="InterPro" id="IPR005467">
    <property type="entry name" value="His_kinase_dom"/>
</dbReference>